<evidence type="ECO:0000313" key="2">
    <source>
        <dbReference type="Proteomes" id="UP000230025"/>
    </source>
</evidence>
<organism evidence="1 2">
    <name type="scientific">bacterium (Candidatus Ratteibacteria) CG15_BIG_FIL_POST_REV_8_21_14_020_41_12</name>
    <dbReference type="NCBI Taxonomy" id="2014291"/>
    <lineage>
        <taxon>Bacteria</taxon>
        <taxon>Candidatus Ratteibacteria</taxon>
    </lineage>
</organism>
<dbReference type="EMBL" id="PFFY01000060">
    <property type="protein sequence ID" value="PIW34058.1"/>
    <property type="molecule type" value="Genomic_DNA"/>
</dbReference>
<accession>A0A2M7H043</accession>
<dbReference type="InterPro" id="IPR011990">
    <property type="entry name" value="TPR-like_helical_dom_sf"/>
</dbReference>
<protein>
    <submittedName>
        <fullName evidence="1">Uncharacterized protein</fullName>
    </submittedName>
</protein>
<dbReference type="Gene3D" id="1.25.40.10">
    <property type="entry name" value="Tetratricopeptide repeat domain"/>
    <property type="match status" value="1"/>
</dbReference>
<dbReference type="SUPFAM" id="SSF48452">
    <property type="entry name" value="TPR-like"/>
    <property type="match status" value="1"/>
</dbReference>
<evidence type="ECO:0000313" key="1">
    <source>
        <dbReference type="EMBL" id="PIW34058.1"/>
    </source>
</evidence>
<sequence length="233" mass="27453">MKFFKIKIFSTIIILLIGISYLQKSIDRQKKLEDLEANLLLMPGEIAGNFILAGFRGIGADLLWLQVHQCWHSGQHYRMLPLFHSITFLQPQFITPWTVGGWHMAYNIYVLMKTEEEKNQWLQNGLNFLKEGIKYNPNRYDLYFELGWTYYHKAKDYENAIKYFEGAIKFPHPDYVDNCLAHAYAKNSEIKKSIKQWEYVRDRSPGFNNVAVRILHNLKTYGTVNAPEEINHK</sequence>
<dbReference type="AlphaFoldDB" id="A0A2M7H043"/>
<comment type="caution">
    <text evidence="1">The sequence shown here is derived from an EMBL/GenBank/DDBJ whole genome shotgun (WGS) entry which is preliminary data.</text>
</comment>
<dbReference type="Proteomes" id="UP000230025">
    <property type="component" value="Unassembled WGS sequence"/>
</dbReference>
<reference evidence="2" key="1">
    <citation type="submission" date="2017-09" db="EMBL/GenBank/DDBJ databases">
        <title>Depth-based differentiation of microbial function through sediment-hosted aquifers and enrichment of novel symbionts in the deep terrestrial subsurface.</title>
        <authorList>
            <person name="Probst A.J."/>
            <person name="Ladd B."/>
            <person name="Jarett J.K."/>
            <person name="Geller-Mcgrath D.E."/>
            <person name="Sieber C.M.K."/>
            <person name="Emerson J.B."/>
            <person name="Anantharaman K."/>
            <person name="Thomas B.C."/>
            <person name="Malmstrom R."/>
            <person name="Stieglmeier M."/>
            <person name="Klingl A."/>
            <person name="Woyke T."/>
            <person name="Ryan C.M."/>
            <person name="Banfield J.F."/>
        </authorList>
    </citation>
    <scope>NUCLEOTIDE SEQUENCE [LARGE SCALE GENOMIC DNA]</scope>
</reference>
<gene>
    <name evidence="1" type="ORF">COW28_01310</name>
</gene>
<name>A0A2M7H043_9BACT</name>
<proteinExistence type="predicted"/>